<evidence type="ECO:0000256" key="6">
    <source>
        <dbReference type="ARBA" id="ARBA00023136"/>
    </source>
</evidence>
<name>A0A2J8A217_9CHLO</name>
<feature type="compositionally biased region" description="Low complexity" evidence="7">
    <location>
        <begin position="149"/>
        <end position="163"/>
    </location>
</feature>
<keyword evidence="6" id="KW-0472">Membrane</keyword>
<comment type="subcellular location">
    <subcellularLocation>
        <location evidence="2">Endomembrane system</location>
    </subcellularLocation>
    <subcellularLocation>
        <location evidence="1">Endoplasmic reticulum</location>
    </subcellularLocation>
</comment>
<dbReference type="InterPro" id="IPR055285">
    <property type="entry name" value="ANKRD13_C"/>
</dbReference>
<dbReference type="Proteomes" id="UP000236333">
    <property type="component" value="Unassembled WGS sequence"/>
</dbReference>
<gene>
    <name evidence="9" type="ORF">TSOC_007063</name>
</gene>
<proteinExistence type="predicted"/>
<dbReference type="EMBL" id="PGGS01000229">
    <property type="protein sequence ID" value="PNH06554.1"/>
    <property type="molecule type" value="Genomic_DNA"/>
</dbReference>
<protein>
    <recommendedName>
        <fullName evidence="8">Ankyrin repeat domain-containing protein</fullName>
    </recommendedName>
</protein>
<keyword evidence="4" id="KW-0256">Endoplasmic reticulum</keyword>
<dbReference type="OrthoDB" id="1585644at2759"/>
<evidence type="ECO:0000313" key="9">
    <source>
        <dbReference type="EMBL" id="PNH06554.1"/>
    </source>
</evidence>
<dbReference type="InterPro" id="IPR021832">
    <property type="entry name" value="ANKRD13"/>
</dbReference>
<dbReference type="Pfam" id="PF11904">
    <property type="entry name" value="ANKRD13_C"/>
    <property type="match status" value="1"/>
</dbReference>
<keyword evidence="10" id="KW-1185">Reference proteome</keyword>
<comment type="caution">
    <text evidence="9">The sequence shown here is derived from an EMBL/GenBank/DDBJ whole genome shotgun (WGS) entry which is preliminary data.</text>
</comment>
<reference evidence="9 10" key="1">
    <citation type="journal article" date="2017" name="Mol. Biol. Evol.">
        <title>The 4-celled Tetrabaena socialis nuclear genome reveals the essential components for genetic control of cell number at the origin of multicellularity in the volvocine lineage.</title>
        <authorList>
            <person name="Featherston J."/>
            <person name="Arakaki Y."/>
            <person name="Hanschen E.R."/>
            <person name="Ferris P.J."/>
            <person name="Michod R.E."/>
            <person name="Olson B.J.S.C."/>
            <person name="Nozaki H."/>
            <person name="Durand P.M."/>
        </authorList>
    </citation>
    <scope>NUCLEOTIDE SEQUENCE [LARGE SCALE GENOMIC DNA]</scope>
    <source>
        <strain evidence="9 10">NIES-571</strain>
    </source>
</reference>
<sequence>MDWTSGLGCTRVITYRITIYRYYLHVLHSSPRPPTVRFGRLLPLLEVVGTANKAFAKVAKFMNKYGQLAMFPVKVQVPLMLTVYMLLSFKQFQLMGAAGSLPVPDDSFFELPAGYTETEMTEEQMPGGGAGGRAGKRGVGGEGGDGSPANGAADAEGAGAKEASGGKGARGGKGKAVDGEPKLTLLKGSVMEEE</sequence>
<feature type="region of interest" description="Disordered" evidence="7">
    <location>
        <begin position="119"/>
        <end position="194"/>
    </location>
</feature>
<organism evidence="9 10">
    <name type="scientific">Tetrabaena socialis</name>
    <dbReference type="NCBI Taxonomy" id="47790"/>
    <lineage>
        <taxon>Eukaryota</taxon>
        <taxon>Viridiplantae</taxon>
        <taxon>Chlorophyta</taxon>
        <taxon>core chlorophytes</taxon>
        <taxon>Chlorophyceae</taxon>
        <taxon>CS clade</taxon>
        <taxon>Chlamydomonadales</taxon>
        <taxon>Tetrabaenaceae</taxon>
        <taxon>Tetrabaena</taxon>
    </lineage>
</organism>
<keyword evidence="5" id="KW-0040">ANK repeat</keyword>
<evidence type="ECO:0000256" key="3">
    <source>
        <dbReference type="ARBA" id="ARBA00022737"/>
    </source>
</evidence>
<evidence type="ECO:0000256" key="5">
    <source>
        <dbReference type="ARBA" id="ARBA00023043"/>
    </source>
</evidence>
<dbReference type="PANTHER" id="PTHR12447:SF25">
    <property type="entry name" value="ANKYRIN REPEAT DOMAIN-CONTAINING PROTEIN 13C"/>
    <property type="match status" value="1"/>
</dbReference>
<evidence type="ECO:0000256" key="7">
    <source>
        <dbReference type="SAM" id="MobiDB-lite"/>
    </source>
</evidence>
<evidence type="ECO:0000256" key="1">
    <source>
        <dbReference type="ARBA" id="ARBA00004240"/>
    </source>
</evidence>
<evidence type="ECO:0000259" key="8">
    <source>
        <dbReference type="Pfam" id="PF11904"/>
    </source>
</evidence>
<evidence type="ECO:0000313" key="10">
    <source>
        <dbReference type="Proteomes" id="UP000236333"/>
    </source>
</evidence>
<dbReference type="GO" id="GO:0005783">
    <property type="term" value="C:endoplasmic reticulum"/>
    <property type="evidence" value="ECO:0007669"/>
    <property type="project" value="UniProtKB-SubCell"/>
</dbReference>
<accession>A0A2J8A217</accession>
<keyword evidence="3" id="KW-0677">Repeat</keyword>
<evidence type="ECO:0000256" key="4">
    <source>
        <dbReference type="ARBA" id="ARBA00022824"/>
    </source>
</evidence>
<dbReference type="AlphaFoldDB" id="A0A2J8A217"/>
<feature type="domain" description="Ankyrin repeat" evidence="8">
    <location>
        <begin position="40"/>
        <end position="96"/>
    </location>
</feature>
<dbReference type="PANTHER" id="PTHR12447">
    <property type="entry name" value="ANKYRIN REPEAT DOMAIN-CONTAINING PROTEIN 13"/>
    <property type="match status" value="1"/>
</dbReference>
<feature type="compositionally biased region" description="Gly residues" evidence="7">
    <location>
        <begin position="126"/>
        <end position="146"/>
    </location>
</feature>
<evidence type="ECO:0000256" key="2">
    <source>
        <dbReference type="ARBA" id="ARBA00004308"/>
    </source>
</evidence>